<evidence type="ECO:0000313" key="2">
    <source>
        <dbReference type="EMBL" id="MBB5352951.1"/>
    </source>
</evidence>
<dbReference type="RefSeq" id="WP_184020410.1">
    <property type="nucleotide sequence ID" value="NZ_JACHFD010000018.1"/>
</dbReference>
<protein>
    <submittedName>
        <fullName evidence="2">Uncharacterized protein</fullName>
    </submittedName>
</protein>
<dbReference type="EMBL" id="JACHFD010000018">
    <property type="protein sequence ID" value="MBB5352951.1"/>
    <property type="molecule type" value="Genomic_DNA"/>
</dbReference>
<keyword evidence="1" id="KW-0472">Membrane</keyword>
<gene>
    <name evidence="2" type="ORF">HNR46_003201</name>
</gene>
<keyword evidence="1" id="KW-0812">Transmembrane</keyword>
<dbReference type="AlphaFoldDB" id="A0A840VJU0"/>
<organism evidence="2 3">
    <name type="scientific">Haloferula luteola</name>
    <dbReference type="NCBI Taxonomy" id="595692"/>
    <lineage>
        <taxon>Bacteria</taxon>
        <taxon>Pseudomonadati</taxon>
        <taxon>Verrucomicrobiota</taxon>
        <taxon>Verrucomicrobiia</taxon>
        <taxon>Verrucomicrobiales</taxon>
        <taxon>Verrucomicrobiaceae</taxon>
        <taxon>Haloferula</taxon>
    </lineage>
</organism>
<evidence type="ECO:0000313" key="3">
    <source>
        <dbReference type="Proteomes" id="UP000557717"/>
    </source>
</evidence>
<reference evidence="2 3" key="1">
    <citation type="submission" date="2020-08" db="EMBL/GenBank/DDBJ databases">
        <title>Genomic Encyclopedia of Type Strains, Phase IV (KMG-IV): sequencing the most valuable type-strain genomes for metagenomic binning, comparative biology and taxonomic classification.</title>
        <authorList>
            <person name="Goeker M."/>
        </authorList>
    </citation>
    <scope>NUCLEOTIDE SEQUENCE [LARGE SCALE GENOMIC DNA]</scope>
    <source>
        <strain evidence="2 3">YC6886</strain>
    </source>
</reference>
<proteinExistence type="predicted"/>
<evidence type="ECO:0000256" key="1">
    <source>
        <dbReference type="SAM" id="Phobius"/>
    </source>
</evidence>
<comment type="caution">
    <text evidence="2">The sequence shown here is derived from an EMBL/GenBank/DDBJ whole genome shotgun (WGS) entry which is preliminary data.</text>
</comment>
<keyword evidence="1" id="KW-1133">Transmembrane helix</keyword>
<keyword evidence="3" id="KW-1185">Reference proteome</keyword>
<feature type="transmembrane region" description="Helical" evidence="1">
    <location>
        <begin position="93"/>
        <end position="110"/>
    </location>
</feature>
<sequence>MPFILVQAMLFAGGAQLVDVLRPWIIPHYGFPVFCGLAVVVTDLLGKTLGPKATLTWYQPSGASRRRSLRMAMEFGGAGLGMGLMGYGTGSGWAAIGGWLVGAWGVSWILRGWSPRMLCRHEDGGWYEILGIPLETLQKLSALQSHQKPRNGRNLQWKRR</sequence>
<accession>A0A840VJU0</accession>
<name>A0A840VJU0_9BACT</name>
<dbReference type="Proteomes" id="UP000557717">
    <property type="component" value="Unassembled WGS sequence"/>
</dbReference>
<feature type="transmembrane region" description="Helical" evidence="1">
    <location>
        <begin position="27"/>
        <end position="46"/>
    </location>
</feature>